<gene>
    <name evidence="1" type="ORF">PGX00_02760</name>
</gene>
<sequence length="111" mass="12862">MLELEQILESFTETRESRKIYTGSTYLINGLETQTYAMPIRWAIYIPHDATKAIAIMTAGIKQDNTPIFGGHSTEIEYHQVEIIRSDRYPVFSTDNNIKYAKPIPKHYYAM</sequence>
<reference evidence="1 2" key="1">
    <citation type="submission" date="2023-01" db="EMBL/GenBank/DDBJ databases">
        <title>Vibrio sp. KJ40-1 sp.nov, isolated from marine algae.</title>
        <authorList>
            <person name="Butt M."/>
            <person name="Kim J.M.J."/>
            <person name="Jeon C.O.C."/>
        </authorList>
    </citation>
    <scope>NUCLEOTIDE SEQUENCE [LARGE SCALE GENOMIC DNA]</scope>
    <source>
        <strain evidence="1 2">KJ40-1</strain>
    </source>
</reference>
<accession>A0ABT4YN84</accession>
<evidence type="ECO:0000313" key="1">
    <source>
        <dbReference type="EMBL" id="MDB1122691.1"/>
    </source>
</evidence>
<comment type="caution">
    <text evidence="1">The sequence shown here is derived from an EMBL/GenBank/DDBJ whole genome shotgun (WGS) entry which is preliminary data.</text>
</comment>
<evidence type="ECO:0000313" key="2">
    <source>
        <dbReference type="Proteomes" id="UP001210678"/>
    </source>
</evidence>
<organism evidence="1 2">
    <name type="scientific">Vibrio algarum</name>
    <dbReference type="NCBI Taxonomy" id="3020714"/>
    <lineage>
        <taxon>Bacteria</taxon>
        <taxon>Pseudomonadati</taxon>
        <taxon>Pseudomonadota</taxon>
        <taxon>Gammaproteobacteria</taxon>
        <taxon>Vibrionales</taxon>
        <taxon>Vibrionaceae</taxon>
        <taxon>Vibrio</taxon>
    </lineage>
</organism>
<protein>
    <submittedName>
        <fullName evidence="1">Uncharacterized protein</fullName>
    </submittedName>
</protein>
<name>A0ABT4YN84_9VIBR</name>
<dbReference type="Proteomes" id="UP001210678">
    <property type="component" value="Unassembled WGS sequence"/>
</dbReference>
<dbReference type="RefSeq" id="WP_272132633.1">
    <property type="nucleotide sequence ID" value="NZ_JAQLOI010000001.1"/>
</dbReference>
<proteinExistence type="predicted"/>
<keyword evidence="2" id="KW-1185">Reference proteome</keyword>
<dbReference type="EMBL" id="JAQLOI010000001">
    <property type="protein sequence ID" value="MDB1122691.1"/>
    <property type="molecule type" value="Genomic_DNA"/>
</dbReference>